<dbReference type="Proteomes" id="UP001190700">
    <property type="component" value="Unassembled WGS sequence"/>
</dbReference>
<feature type="region of interest" description="Disordered" evidence="1">
    <location>
        <begin position="39"/>
        <end position="82"/>
    </location>
</feature>
<feature type="region of interest" description="Disordered" evidence="1">
    <location>
        <begin position="1"/>
        <end position="27"/>
    </location>
</feature>
<proteinExistence type="predicted"/>
<organism evidence="2 3">
    <name type="scientific">Cymbomonas tetramitiformis</name>
    <dbReference type="NCBI Taxonomy" id="36881"/>
    <lineage>
        <taxon>Eukaryota</taxon>
        <taxon>Viridiplantae</taxon>
        <taxon>Chlorophyta</taxon>
        <taxon>Pyramimonadophyceae</taxon>
        <taxon>Pyramimonadales</taxon>
        <taxon>Pyramimonadaceae</taxon>
        <taxon>Cymbomonas</taxon>
    </lineage>
</organism>
<comment type="caution">
    <text evidence="2">The sequence shown here is derived from an EMBL/GenBank/DDBJ whole genome shotgun (WGS) entry which is preliminary data.</text>
</comment>
<protein>
    <submittedName>
        <fullName evidence="2">Uncharacterized protein</fullName>
    </submittedName>
</protein>
<evidence type="ECO:0000313" key="3">
    <source>
        <dbReference type="Proteomes" id="UP001190700"/>
    </source>
</evidence>
<evidence type="ECO:0000256" key="1">
    <source>
        <dbReference type="SAM" id="MobiDB-lite"/>
    </source>
</evidence>
<name>A0AAE0H4C1_9CHLO</name>
<gene>
    <name evidence="2" type="ORF">CYMTET_2919</name>
</gene>
<keyword evidence="3" id="KW-1185">Reference proteome</keyword>
<evidence type="ECO:0000313" key="2">
    <source>
        <dbReference type="EMBL" id="KAK3289649.1"/>
    </source>
</evidence>
<sequence>MAEARQATAEIGDALTSVTGAREPEDAELEEELRLLMDTNSSCHRERPPTEMPKFILADDDDDAPEASGPDPMPADSLTRLPIAPFRPPPVACAVREVSPARQAIAL</sequence>
<reference evidence="2 3" key="1">
    <citation type="journal article" date="2015" name="Genome Biol. Evol.">
        <title>Comparative Genomics of a Bacterivorous Green Alga Reveals Evolutionary Causalities and Consequences of Phago-Mixotrophic Mode of Nutrition.</title>
        <authorList>
            <person name="Burns J.A."/>
            <person name="Paasch A."/>
            <person name="Narechania A."/>
            <person name="Kim E."/>
        </authorList>
    </citation>
    <scope>NUCLEOTIDE SEQUENCE [LARGE SCALE GENOMIC DNA]</scope>
    <source>
        <strain evidence="2 3">PLY_AMNH</strain>
    </source>
</reference>
<dbReference type="EMBL" id="LGRX02000063">
    <property type="protein sequence ID" value="KAK3289649.1"/>
    <property type="molecule type" value="Genomic_DNA"/>
</dbReference>
<accession>A0AAE0H4C1</accession>
<dbReference type="AlphaFoldDB" id="A0AAE0H4C1"/>